<keyword evidence="1" id="KW-0413">Isomerase</keyword>
<dbReference type="GO" id="GO:0016853">
    <property type="term" value="F:isomerase activity"/>
    <property type="evidence" value="ECO:0007669"/>
    <property type="project" value="UniProtKB-KW"/>
</dbReference>
<protein>
    <submittedName>
        <fullName evidence="1">Maleate isomerase</fullName>
    </submittedName>
</protein>
<dbReference type="Pfam" id="PF17645">
    <property type="entry name" value="Amdase"/>
    <property type="match status" value="1"/>
</dbReference>
<dbReference type="RefSeq" id="WP_103911682.1">
    <property type="nucleotide sequence ID" value="NZ_FNUZ01000007.1"/>
</dbReference>
<dbReference type="Gene3D" id="3.40.50.12500">
    <property type="match status" value="1"/>
</dbReference>
<dbReference type="Proteomes" id="UP000236752">
    <property type="component" value="Unassembled WGS sequence"/>
</dbReference>
<organism evidence="1 2">
    <name type="scientific">Thalassococcus halodurans</name>
    <dbReference type="NCBI Taxonomy" id="373675"/>
    <lineage>
        <taxon>Bacteria</taxon>
        <taxon>Pseudomonadati</taxon>
        <taxon>Pseudomonadota</taxon>
        <taxon>Alphaproteobacteria</taxon>
        <taxon>Rhodobacterales</taxon>
        <taxon>Roseobacteraceae</taxon>
        <taxon>Thalassococcus</taxon>
    </lineage>
</organism>
<accession>A0A1H6BIJ5</accession>
<proteinExistence type="predicted"/>
<evidence type="ECO:0000313" key="2">
    <source>
        <dbReference type="Proteomes" id="UP000236752"/>
    </source>
</evidence>
<dbReference type="OrthoDB" id="9816064at2"/>
<dbReference type="InterPro" id="IPR026286">
    <property type="entry name" value="MaiA/AMDase"/>
</dbReference>
<reference evidence="1 2" key="1">
    <citation type="submission" date="2016-10" db="EMBL/GenBank/DDBJ databases">
        <authorList>
            <person name="de Groot N.N."/>
        </authorList>
    </citation>
    <scope>NUCLEOTIDE SEQUENCE [LARGE SCALE GENOMIC DNA]</scope>
    <source>
        <strain evidence="1 2">DSM 26915</strain>
    </source>
</reference>
<gene>
    <name evidence="1" type="ORF">SAMN04488045_3545</name>
</gene>
<sequence length="236" mass="24912">MTKVPYETSEPDLPALGLIALRVDETLEPEFHRMIPPDMARLYVSRVQSGDTLSPESIAHMADNLATSAALLPSGGPLAVVGYACTSGTALIGEDRVTDLVRQNSTAQHVTNPLTAAVAQLKALGVGSIGVVSPYVDSVSGPLCDAFTERGITVSQRLSFGEEIEAQVARITPASIAKAALHIAQEGGCDAIFLSCTNLRTLDILQPLMLDLNMPVLSSNHALAWHMKLLAGLEAD</sequence>
<dbReference type="AlphaFoldDB" id="A0A1H6BIJ5"/>
<dbReference type="InterPro" id="IPR053714">
    <property type="entry name" value="Iso_Racemase_Enz_sf"/>
</dbReference>
<dbReference type="PANTHER" id="PTHR40267">
    <property type="entry name" value="BLR3294 PROTEIN"/>
    <property type="match status" value="1"/>
</dbReference>
<evidence type="ECO:0000313" key="1">
    <source>
        <dbReference type="EMBL" id="SEG60026.1"/>
    </source>
</evidence>
<keyword evidence="2" id="KW-1185">Reference proteome</keyword>
<dbReference type="EMBL" id="FNUZ01000007">
    <property type="protein sequence ID" value="SEG60026.1"/>
    <property type="molecule type" value="Genomic_DNA"/>
</dbReference>
<name>A0A1H6BIJ5_9RHOB</name>
<dbReference type="PANTHER" id="PTHR40267:SF1">
    <property type="entry name" value="BLR3294 PROTEIN"/>
    <property type="match status" value="1"/>
</dbReference>
<dbReference type="PIRSF" id="PIRSF015736">
    <property type="entry name" value="MI"/>
    <property type="match status" value="1"/>
</dbReference>